<dbReference type="Proteomes" id="UP001237988">
    <property type="component" value="Segment"/>
</dbReference>
<feature type="transmembrane region" description="Helical" evidence="1">
    <location>
        <begin position="6"/>
        <end position="24"/>
    </location>
</feature>
<name>A0AAF0LTV4_9CAUD</name>
<reference evidence="2" key="1">
    <citation type="submission" date="2023-04" db="EMBL/GenBank/DDBJ databases">
        <title>Bacteriophage Phass-1 Discovered in the Human Gut Virome - the Founding Member of the Proposed New Family Phassviridae.</title>
        <authorList>
            <person name="Tikunov A.Y."/>
            <person name="Morozova V.V."/>
            <person name="Chechushkov A.V."/>
            <person name="Tikunova N.V."/>
        </authorList>
    </citation>
    <scope>NUCLEOTIDE SEQUENCE</scope>
</reference>
<sequence length="52" mass="5848">MLYNNLVYNASVSLTSIPIFYLTVNKVLRLNFPDLGIIGDYVINNLSWQIGG</sequence>
<proteinExistence type="predicted"/>
<protein>
    <submittedName>
        <fullName evidence="2">Uncharacterized protein</fullName>
    </submittedName>
</protein>
<evidence type="ECO:0000313" key="2">
    <source>
        <dbReference type="EMBL" id="WIC39601.1"/>
    </source>
</evidence>
<keyword evidence="1" id="KW-0812">Transmembrane</keyword>
<evidence type="ECO:0000256" key="1">
    <source>
        <dbReference type="SAM" id="Phobius"/>
    </source>
</evidence>
<organism evidence="2 3">
    <name type="scientific">Phage Phass-1</name>
    <dbReference type="NCBI Taxonomy" id="3043662"/>
    <lineage>
        <taxon>Viruses</taxon>
        <taxon>Duplodnaviria</taxon>
        <taxon>Heunggongvirae</taxon>
        <taxon>Uroviricota</taxon>
        <taxon>Caudoviricetes</taxon>
        <taxon>Caudoviricetes code 15 clade</taxon>
    </lineage>
</organism>
<dbReference type="EMBL" id="OQ749652">
    <property type="protein sequence ID" value="WIC39601.1"/>
    <property type="molecule type" value="Genomic_DNA"/>
</dbReference>
<keyword evidence="1" id="KW-1133">Transmembrane helix</keyword>
<keyword evidence="1" id="KW-0472">Membrane</keyword>
<evidence type="ECO:0000313" key="3">
    <source>
        <dbReference type="Proteomes" id="UP001237988"/>
    </source>
</evidence>
<accession>A0AAF0LTV4</accession>